<comment type="caution">
    <text evidence="1">The sequence shown here is derived from an EMBL/GenBank/DDBJ whole genome shotgun (WGS) entry which is preliminary data.</text>
</comment>
<evidence type="ECO:0000313" key="1">
    <source>
        <dbReference type="EMBL" id="MFC3052579.1"/>
    </source>
</evidence>
<keyword evidence="2" id="KW-1185">Reference proteome</keyword>
<dbReference type="Proteomes" id="UP001595444">
    <property type="component" value="Unassembled WGS sequence"/>
</dbReference>
<dbReference type="InterPro" id="IPR021233">
    <property type="entry name" value="DUF2783"/>
</dbReference>
<gene>
    <name evidence="1" type="ORF">ACFOKA_11760</name>
</gene>
<organism evidence="1 2">
    <name type="scientific">Kordiimonas pumila</name>
    <dbReference type="NCBI Taxonomy" id="2161677"/>
    <lineage>
        <taxon>Bacteria</taxon>
        <taxon>Pseudomonadati</taxon>
        <taxon>Pseudomonadota</taxon>
        <taxon>Alphaproteobacteria</taxon>
        <taxon>Kordiimonadales</taxon>
        <taxon>Kordiimonadaceae</taxon>
        <taxon>Kordiimonas</taxon>
    </lineage>
</organism>
<name>A0ABV7D5W3_9PROT</name>
<reference evidence="2" key="1">
    <citation type="journal article" date="2019" name="Int. J. Syst. Evol. Microbiol.">
        <title>The Global Catalogue of Microorganisms (GCM) 10K type strain sequencing project: providing services to taxonomists for standard genome sequencing and annotation.</title>
        <authorList>
            <consortium name="The Broad Institute Genomics Platform"/>
            <consortium name="The Broad Institute Genome Sequencing Center for Infectious Disease"/>
            <person name="Wu L."/>
            <person name="Ma J."/>
        </authorList>
    </citation>
    <scope>NUCLEOTIDE SEQUENCE [LARGE SCALE GENOMIC DNA]</scope>
    <source>
        <strain evidence="2">KCTC 62164</strain>
    </source>
</reference>
<dbReference type="RefSeq" id="WP_194213761.1">
    <property type="nucleotide sequence ID" value="NZ_CP061205.1"/>
</dbReference>
<evidence type="ECO:0000313" key="2">
    <source>
        <dbReference type="Proteomes" id="UP001595444"/>
    </source>
</evidence>
<dbReference type="Pfam" id="PF10932">
    <property type="entry name" value="DUF2783"/>
    <property type="match status" value="1"/>
</dbReference>
<proteinExistence type="predicted"/>
<accession>A0ABV7D5W3</accession>
<dbReference type="EMBL" id="JBHRSL010000010">
    <property type="protein sequence ID" value="MFC3052579.1"/>
    <property type="molecule type" value="Genomic_DNA"/>
</dbReference>
<sequence>MSLLNTSANIAAADDFYGSLIRLHDGRKIEDSMRINARLILILANHVGDKDILEQALRLAAGNSLK</sequence>
<protein>
    <submittedName>
        <fullName evidence="1">DUF2783 domain-containing protein</fullName>
    </submittedName>
</protein>